<proteinExistence type="predicted"/>
<accession>A0A4P9YKR4</accession>
<evidence type="ECO:0000313" key="2">
    <source>
        <dbReference type="EMBL" id="RKP19742.1"/>
    </source>
</evidence>
<keyword evidence="1" id="KW-0472">Membrane</keyword>
<dbReference type="Proteomes" id="UP000281549">
    <property type="component" value="Unassembled WGS sequence"/>
</dbReference>
<feature type="transmembrane region" description="Helical" evidence="1">
    <location>
        <begin position="12"/>
        <end position="32"/>
    </location>
</feature>
<gene>
    <name evidence="2" type="ORF">ROZALSC1DRAFT_22024</name>
</gene>
<organism evidence="2 3">
    <name type="scientific">Rozella allomycis (strain CSF55)</name>
    <dbReference type="NCBI Taxonomy" id="988480"/>
    <lineage>
        <taxon>Eukaryota</taxon>
        <taxon>Fungi</taxon>
        <taxon>Fungi incertae sedis</taxon>
        <taxon>Cryptomycota</taxon>
        <taxon>Cryptomycota incertae sedis</taxon>
        <taxon>Rozella</taxon>
    </lineage>
</organism>
<feature type="transmembrane region" description="Helical" evidence="1">
    <location>
        <begin position="113"/>
        <end position="135"/>
    </location>
</feature>
<evidence type="ECO:0000256" key="1">
    <source>
        <dbReference type="SAM" id="Phobius"/>
    </source>
</evidence>
<name>A0A4P9YKR4_ROZAC</name>
<keyword evidence="1" id="KW-0812">Transmembrane</keyword>
<evidence type="ECO:0000313" key="3">
    <source>
        <dbReference type="Proteomes" id="UP000281549"/>
    </source>
</evidence>
<feature type="transmembrane region" description="Helical" evidence="1">
    <location>
        <begin position="189"/>
        <end position="207"/>
    </location>
</feature>
<protein>
    <recommendedName>
        <fullName evidence="4">THH1/TOM1/TOM3 domain-containing protein</fullName>
    </recommendedName>
</protein>
<dbReference type="AlphaFoldDB" id="A0A4P9YKR4"/>
<keyword evidence="1" id="KW-1133">Transmembrane helix</keyword>
<evidence type="ECO:0008006" key="4">
    <source>
        <dbReference type="Google" id="ProtNLM"/>
    </source>
</evidence>
<feature type="transmembrane region" description="Helical" evidence="1">
    <location>
        <begin position="147"/>
        <end position="168"/>
    </location>
</feature>
<sequence>MAGLAFNDSLRTLAPLYLVLTIKFLIESFLYIQKDKSPGRKAQIGVLILVFIHFTIKILILNGIDIGCGGVKYLNGVIIWYLAFIGYYALQYVKLYALMKYAYPTSGRAVKSIIVFINVFYGAMVIGYAVTSVILPDCMIHYEGTNYYSAGFAVIETGIVVFNILVYIKLRKYKGNRWLKMQKKFLQSSITAALYFIISGIIVAVTSSNEVSQTLYMTQMVCVGYYTTYNTNCIMKAASLDPKSSKSVEKDVLKKTKIEATKVTAKSINHAEMNAQEQ</sequence>
<feature type="transmembrane region" description="Helical" evidence="1">
    <location>
        <begin position="73"/>
        <end position="93"/>
    </location>
</feature>
<feature type="transmembrane region" description="Helical" evidence="1">
    <location>
        <begin position="44"/>
        <end position="61"/>
    </location>
</feature>
<dbReference type="EMBL" id="ML005169">
    <property type="protein sequence ID" value="RKP19742.1"/>
    <property type="molecule type" value="Genomic_DNA"/>
</dbReference>
<reference evidence="3" key="1">
    <citation type="journal article" date="2018" name="Nat. Microbiol.">
        <title>Leveraging single-cell genomics to expand the fungal tree of life.</title>
        <authorList>
            <person name="Ahrendt S.R."/>
            <person name="Quandt C.A."/>
            <person name="Ciobanu D."/>
            <person name="Clum A."/>
            <person name="Salamov A."/>
            <person name="Andreopoulos B."/>
            <person name="Cheng J.F."/>
            <person name="Woyke T."/>
            <person name="Pelin A."/>
            <person name="Henrissat B."/>
            <person name="Reynolds N.K."/>
            <person name="Benny G.L."/>
            <person name="Smith M.E."/>
            <person name="James T.Y."/>
            <person name="Grigoriev I.V."/>
        </authorList>
    </citation>
    <scope>NUCLEOTIDE SEQUENCE [LARGE SCALE GENOMIC DNA]</scope>
    <source>
        <strain evidence="3">CSF55</strain>
    </source>
</reference>